<dbReference type="PATRIC" id="fig|507626.3.peg.2420"/>
<organism evidence="3 4">
    <name type="scientific">Halomonas chromatireducens</name>
    <dbReference type="NCBI Taxonomy" id="507626"/>
    <lineage>
        <taxon>Bacteria</taxon>
        <taxon>Pseudomonadati</taxon>
        <taxon>Pseudomonadota</taxon>
        <taxon>Gammaproteobacteria</taxon>
        <taxon>Oceanospirillales</taxon>
        <taxon>Halomonadaceae</taxon>
        <taxon>Halomonas</taxon>
    </lineage>
</organism>
<dbReference type="AlphaFoldDB" id="A0A0X8HF62"/>
<evidence type="ECO:0000313" key="3">
    <source>
        <dbReference type="EMBL" id="AMD01484.1"/>
    </source>
</evidence>
<keyword evidence="4" id="KW-1185">Reference proteome</keyword>
<dbReference type="InterPro" id="IPR036249">
    <property type="entry name" value="Thioredoxin-like_sf"/>
</dbReference>
<feature type="compositionally biased region" description="Basic residues" evidence="1">
    <location>
        <begin position="1"/>
        <end position="11"/>
    </location>
</feature>
<dbReference type="Gene3D" id="3.40.30.10">
    <property type="entry name" value="Glutaredoxin"/>
    <property type="match status" value="1"/>
</dbReference>
<keyword evidence="2" id="KW-1133">Transmembrane helix</keyword>
<evidence type="ECO:0000256" key="1">
    <source>
        <dbReference type="SAM" id="MobiDB-lite"/>
    </source>
</evidence>
<dbReference type="EMBL" id="CP014226">
    <property type="protein sequence ID" value="AMD01484.1"/>
    <property type="molecule type" value="Genomic_DNA"/>
</dbReference>
<dbReference type="SUPFAM" id="SSF52833">
    <property type="entry name" value="Thioredoxin-like"/>
    <property type="match status" value="1"/>
</dbReference>
<gene>
    <name evidence="3" type="ORF">LOKO_02424</name>
</gene>
<dbReference type="STRING" id="507626.LOKO_02424"/>
<reference evidence="3 4" key="2">
    <citation type="submission" date="2016-02" db="EMBL/GenBank/DDBJ databases">
        <authorList>
            <person name="Wen L."/>
            <person name="He K."/>
            <person name="Yang H."/>
        </authorList>
    </citation>
    <scope>NUCLEOTIDE SEQUENCE [LARGE SCALE GENOMIC DNA]</scope>
    <source>
        <strain evidence="3 4">AGD 8-3</strain>
    </source>
</reference>
<accession>A0A0X8HF62</accession>
<keyword evidence="2" id="KW-0812">Transmembrane</keyword>
<evidence type="ECO:0008006" key="5">
    <source>
        <dbReference type="Google" id="ProtNLM"/>
    </source>
</evidence>
<dbReference type="KEGG" id="hco:LOKO_02424"/>
<keyword evidence="2" id="KW-0472">Membrane</keyword>
<evidence type="ECO:0000313" key="4">
    <source>
        <dbReference type="Proteomes" id="UP000063387"/>
    </source>
</evidence>
<evidence type="ECO:0000256" key="2">
    <source>
        <dbReference type="SAM" id="Phobius"/>
    </source>
</evidence>
<dbReference type="Proteomes" id="UP000063387">
    <property type="component" value="Chromosome"/>
</dbReference>
<reference evidence="3 4" key="1">
    <citation type="journal article" date="2016" name="Genome Announc.">
        <title>Draft Genome Sequence of 'Halomonas chromatireducens' Strain AGD 8-3, a Haloalkaliphilic Chromate- and Selenite-Reducing Gammaproteobacterium.</title>
        <authorList>
            <person name="Sharko F.S."/>
            <person name="Shapovalova A.A."/>
            <person name="Tsygankova S.V."/>
            <person name="Komova A.V."/>
            <person name="Boulygina E.S."/>
            <person name="Teslyuk A.B."/>
            <person name="Gotovtsev P.M."/>
            <person name="Namsaraev Z.B."/>
            <person name="Khijniak T.V."/>
            <person name="Nedoluzhko A.V."/>
            <person name="Vasilov R.G."/>
        </authorList>
    </citation>
    <scope>NUCLEOTIDE SEQUENCE [LARGE SCALE GENOMIC DNA]</scope>
    <source>
        <strain evidence="3 4">AGD 8-3</strain>
    </source>
</reference>
<protein>
    <recommendedName>
        <fullName evidence="5">Thioredoxin domain-containing protein</fullName>
    </recommendedName>
</protein>
<feature type="transmembrane region" description="Helical" evidence="2">
    <location>
        <begin position="34"/>
        <end position="54"/>
    </location>
</feature>
<proteinExistence type="predicted"/>
<name>A0A0X8HF62_9GAMM</name>
<feature type="region of interest" description="Disordered" evidence="1">
    <location>
        <begin position="1"/>
        <end position="27"/>
    </location>
</feature>
<sequence>MPKSKHKRHRPTASSRKPPSRVGKAPRRFRPRRIVRGILIALAILAVPVTWLVLEEREARALADLSVIGSGSPVAVQVFDRGCPECRRLRDNAEQALSNTERPPAWRIVDINTTQGRRFAGEQLVDHVTIVLFNRHGERTEVIRGVASVEELETAFSDLGRNARARRVR</sequence>